<keyword evidence="2 3" id="KW-0833">Ubl conjugation pathway</keyword>
<dbReference type="SUPFAM" id="SSF56204">
    <property type="entry name" value="Hect, E3 ligase catalytic domain"/>
    <property type="match status" value="1"/>
</dbReference>
<dbReference type="GO" id="GO:0000209">
    <property type="term" value="P:protein polyubiquitination"/>
    <property type="evidence" value="ECO:0007669"/>
    <property type="project" value="TreeGrafter"/>
</dbReference>
<evidence type="ECO:0000256" key="3">
    <source>
        <dbReference type="PROSITE-ProRule" id="PRU00104"/>
    </source>
</evidence>
<feature type="active site" description="Glycyl thioester intermediate" evidence="3">
    <location>
        <position position="537"/>
    </location>
</feature>
<keyword evidence="1" id="KW-0808">Transferase</keyword>
<dbReference type="SMART" id="SM00119">
    <property type="entry name" value="HECTc"/>
    <property type="match status" value="1"/>
</dbReference>
<name>A0AAW2Z071_9EUKA</name>
<dbReference type="Gene3D" id="3.30.2410.10">
    <property type="entry name" value="Hect, E3 ligase catalytic domain"/>
    <property type="match status" value="1"/>
</dbReference>
<dbReference type="PANTHER" id="PTHR45670:SF1">
    <property type="entry name" value="E3 UBIQUITIN-PROTEIN LIGASE HECTD1"/>
    <property type="match status" value="1"/>
</dbReference>
<sequence>MDSKVMNPNQSILNVIYKHTNHQFKHPSQVRTMDTSTITFQYQSSSSSSQESSTFSENSKLPIQLDEFNGHDSNVIDTCNQLLTNHSTTNISTNHHVHDCLQLLSLIYKSNQKLNFIIDPLELINTKLQSKVNRQLQDVYSLFSKTLPDWIDHYMSNYSFLFSYQIRKLYFDLTTLGLSRSLAKSSSSFVHNNNPLSFGNGSNHDLKHVIKIDKIKIKLARDDHLLQSAFMIFEKHQDTKSVIEFEYLNEIGTGLGPTAEFYSLISTELTNPNLQIWNENVKNELFPKAIMDPVLLSRAIKIFEFIGKFVARALMDNRIIDMPFHNCFLRLLQGQSLCFSDLMSIDSNYYNILNQIRTNPSCAPTFMCNMVLPGDDGIELVPNGHQVDLMESNSMIYVNRIAQIMLNDGIKNQVAAFQRGYDSILPSPGISSWKMFSTIELDDMVSGCDEIWNVDNLVNATKCDHGFSHNSKTVRWLFKVMCELDKQEKRLFVKFLTGSPKLPSGGIKNLNPKLTIVLKITEGGGTSDQYLPSVMTCTNYLKLPDYSNEFVLKEQLLKAIRMGQNAFLLS</sequence>
<keyword evidence="6" id="KW-1185">Reference proteome</keyword>
<comment type="caution">
    <text evidence="5">The sequence shown here is derived from an EMBL/GenBank/DDBJ whole genome shotgun (WGS) entry which is preliminary data.</text>
</comment>
<dbReference type="EMBL" id="JAOPGA020000802">
    <property type="protein sequence ID" value="KAL0481972.1"/>
    <property type="molecule type" value="Genomic_DNA"/>
</dbReference>
<evidence type="ECO:0000256" key="2">
    <source>
        <dbReference type="ARBA" id="ARBA00022786"/>
    </source>
</evidence>
<proteinExistence type="predicted"/>
<dbReference type="InterPro" id="IPR045322">
    <property type="entry name" value="HECTD1/TRIP12-like"/>
</dbReference>
<dbReference type="GO" id="GO:0061630">
    <property type="term" value="F:ubiquitin protein ligase activity"/>
    <property type="evidence" value="ECO:0007669"/>
    <property type="project" value="InterPro"/>
</dbReference>
<feature type="domain" description="HECT" evidence="4">
    <location>
        <begin position="243"/>
        <end position="570"/>
    </location>
</feature>
<accession>A0AAW2Z071</accession>
<dbReference type="AlphaFoldDB" id="A0AAW2Z071"/>
<evidence type="ECO:0000259" key="4">
    <source>
        <dbReference type="PROSITE" id="PS50237"/>
    </source>
</evidence>
<dbReference type="GO" id="GO:0043161">
    <property type="term" value="P:proteasome-mediated ubiquitin-dependent protein catabolic process"/>
    <property type="evidence" value="ECO:0007669"/>
    <property type="project" value="TreeGrafter"/>
</dbReference>
<dbReference type="PANTHER" id="PTHR45670">
    <property type="entry name" value="E3 UBIQUITIN-PROTEIN LIGASE TRIP12"/>
    <property type="match status" value="1"/>
</dbReference>
<dbReference type="Gene3D" id="3.30.2160.10">
    <property type="entry name" value="Hect, E3 ligase catalytic domain"/>
    <property type="match status" value="1"/>
</dbReference>
<dbReference type="Pfam" id="PF00632">
    <property type="entry name" value="HECT"/>
    <property type="match status" value="1"/>
</dbReference>
<gene>
    <name evidence="5" type="ORF">AKO1_013171</name>
</gene>
<protein>
    <recommendedName>
        <fullName evidence="4">HECT domain-containing protein</fullName>
    </recommendedName>
</protein>
<dbReference type="InterPro" id="IPR000569">
    <property type="entry name" value="HECT_dom"/>
</dbReference>
<evidence type="ECO:0000313" key="6">
    <source>
        <dbReference type="Proteomes" id="UP001431209"/>
    </source>
</evidence>
<evidence type="ECO:0000256" key="1">
    <source>
        <dbReference type="ARBA" id="ARBA00022679"/>
    </source>
</evidence>
<dbReference type="InterPro" id="IPR035983">
    <property type="entry name" value="Hect_E3_ubiquitin_ligase"/>
</dbReference>
<organism evidence="5 6">
    <name type="scientific">Acrasis kona</name>
    <dbReference type="NCBI Taxonomy" id="1008807"/>
    <lineage>
        <taxon>Eukaryota</taxon>
        <taxon>Discoba</taxon>
        <taxon>Heterolobosea</taxon>
        <taxon>Tetramitia</taxon>
        <taxon>Eutetramitia</taxon>
        <taxon>Acrasidae</taxon>
        <taxon>Acrasis</taxon>
    </lineage>
</organism>
<reference evidence="5 6" key="1">
    <citation type="submission" date="2024-03" db="EMBL/GenBank/DDBJ databases">
        <title>The Acrasis kona genome and developmental transcriptomes reveal deep origins of eukaryotic multicellular pathways.</title>
        <authorList>
            <person name="Sheikh S."/>
            <person name="Fu C.-J."/>
            <person name="Brown M.W."/>
            <person name="Baldauf S.L."/>
        </authorList>
    </citation>
    <scope>NUCLEOTIDE SEQUENCE [LARGE SCALE GENOMIC DNA]</scope>
    <source>
        <strain evidence="5 6">ATCC MYA-3509</strain>
    </source>
</reference>
<evidence type="ECO:0000313" key="5">
    <source>
        <dbReference type="EMBL" id="KAL0481972.1"/>
    </source>
</evidence>
<dbReference type="Proteomes" id="UP001431209">
    <property type="component" value="Unassembled WGS sequence"/>
</dbReference>
<dbReference type="PROSITE" id="PS50237">
    <property type="entry name" value="HECT"/>
    <property type="match status" value="1"/>
</dbReference>
<dbReference type="Gene3D" id="3.90.1750.10">
    <property type="entry name" value="Hect, E3 ligase catalytic domains"/>
    <property type="match status" value="1"/>
</dbReference>